<proteinExistence type="predicted"/>
<evidence type="ECO:0000313" key="1">
    <source>
        <dbReference type="EMBL" id="QJI04804.1"/>
    </source>
</evidence>
<dbReference type="EMBL" id="MT145190">
    <property type="protein sequence ID" value="QJI04804.1"/>
    <property type="molecule type" value="Genomic_DNA"/>
</dbReference>
<name>A0A6M3Y6L1_9ZZZZ</name>
<dbReference type="AlphaFoldDB" id="A0A6M3Y6L1"/>
<organism evidence="1">
    <name type="scientific">viral metagenome</name>
    <dbReference type="NCBI Taxonomy" id="1070528"/>
    <lineage>
        <taxon>unclassified sequences</taxon>
        <taxon>metagenomes</taxon>
        <taxon>organismal metagenomes</taxon>
    </lineage>
</organism>
<reference evidence="1" key="1">
    <citation type="submission" date="2020-03" db="EMBL/GenBank/DDBJ databases">
        <title>The deep terrestrial virosphere.</title>
        <authorList>
            <person name="Holmfeldt K."/>
            <person name="Nilsson E."/>
            <person name="Simone D."/>
            <person name="Lopez-Fernandez M."/>
            <person name="Wu X."/>
            <person name="de Brujin I."/>
            <person name="Lundin D."/>
            <person name="Andersson A."/>
            <person name="Bertilsson S."/>
            <person name="Dopson M."/>
        </authorList>
    </citation>
    <scope>NUCLEOTIDE SEQUENCE</scope>
    <source>
        <strain evidence="1">MM415A00115</strain>
    </source>
</reference>
<gene>
    <name evidence="1" type="ORF">MM415A00115_0039</name>
</gene>
<protein>
    <submittedName>
        <fullName evidence="1">Uncharacterized protein</fullName>
    </submittedName>
</protein>
<accession>A0A6M3Y6L1</accession>
<sequence>MAIRPKKFDRGKVMSLGISASATLTKFNICYMDSGYLSAGAGGENEAEYVCLETVTDATAVDGSTKALVLPIDGTIVFEMLTGTTPVQATHVGNDYDLADAASIDLTATTDKVFHIDRIINATDKLVEGRFNKPAIA</sequence>